<dbReference type="Pfam" id="PF13193">
    <property type="entry name" value="AMP-binding_C"/>
    <property type="match status" value="1"/>
</dbReference>
<organism evidence="6 7">
    <name type="scientific">Hydrogenophaga palleronii</name>
    <dbReference type="NCBI Taxonomy" id="65655"/>
    <lineage>
        <taxon>Bacteria</taxon>
        <taxon>Pseudomonadati</taxon>
        <taxon>Pseudomonadota</taxon>
        <taxon>Betaproteobacteria</taxon>
        <taxon>Burkholderiales</taxon>
        <taxon>Comamonadaceae</taxon>
        <taxon>Hydrogenophaga</taxon>
    </lineage>
</organism>
<dbReference type="SUPFAM" id="SSF56801">
    <property type="entry name" value="Acetyl-CoA synthetase-like"/>
    <property type="match status" value="1"/>
</dbReference>
<keyword evidence="6" id="KW-0436">Ligase</keyword>
<dbReference type="InterPro" id="IPR020845">
    <property type="entry name" value="AMP-binding_CS"/>
</dbReference>
<feature type="domain" description="AMP-binding enzyme C-terminal" evidence="4">
    <location>
        <begin position="612"/>
        <end position="687"/>
    </location>
</feature>
<evidence type="ECO:0000259" key="4">
    <source>
        <dbReference type="Pfam" id="PF13193"/>
    </source>
</evidence>
<dbReference type="InterPro" id="IPR000873">
    <property type="entry name" value="AMP-dep_synth/lig_dom"/>
</dbReference>
<dbReference type="InterPro" id="IPR032387">
    <property type="entry name" value="ACAS_N"/>
</dbReference>
<dbReference type="PANTHER" id="PTHR42921:SF1">
    <property type="entry name" value="ACETOACETYL-COA SYNTHETASE"/>
    <property type="match status" value="1"/>
</dbReference>
<feature type="domain" description="AMP-dependent synthetase/ligase" evidence="3">
    <location>
        <begin position="98"/>
        <end position="434"/>
    </location>
</feature>
<dbReference type="EMBL" id="JAVDWU010000010">
    <property type="protein sequence ID" value="MDR7152165.1"/>
    <property type="molecule type" value="Genomic_DNA"/>
</dbReference>
<dbReference type="InterPro" id="IPR045851">
    <property type="entry name" value="AMP-bd_C_sf"/>
</dbReference>
<sequence>MSETKNSLSAPAPYIPQIRLYQDWLAEHRGLRFSDYDALWRWSTTDLEAFWQSIWDYFDMQSPTPHTAVLAKNVMPGAQWFPGAQVNYAQQALRHVKAAHDAGFPAVISRNERGRQVELSWTELQRQVASLALHLQAQGVKPGDKVAAYLPNVPEAMVAFLATVSIGAVWSICAPDMGTNAVLDRFSQIEPVVLIACDGVTYGHKDFDRLGVVAELRAALPTVRHVLLHTNLAEDPASREQALQAVAPCTAWTDVVAQDDNATAAFEPMWLPFDHPLWIVYSSGTTGLPKPIVHGHGGTLIVALALKILHNDVGCSYHPNSWGERYHWYSSTGWVMWNAQVSGLLGGTTCVIFDGNPGGSKDKPDWTTLWRFASELGVTFFGAGAAFFANCLKAGVDLSACGDLTKVRALGSTGSPLSEEAQNWGTEQFRRLRVVAGANDDSPPGRPKANQPPRGAATRAAAERGGDIWWCNISGGTDFAGAFIGGNRELPQTPGRMQCRLVGCAVEAWNEQGQPVIDEVGELVCAQPIPSMPLYFVGDTDNRRLLGSYFDMYPEGHGRKPGGGDLEKEAGAVWRHGDWLRIHPDGSCVIYGRSDATINRHGLRMGTSELYSAVEALPEVLDSMVVDLEYLGRESYMPLFVVLRPGVALDAAMKTHIVDAIKTALSPRFVPNDVFQVDEIPRTLSGKKQELPIKKLLLGQPLEKVINKEAMANPGCLDWYVRFAVKRAAG</sequence>
<dbReference type="Gene3D" id="3.30.300.30">
    <property type="match status" value="1"/>
</dbReference>
<evidence type="ECO:0000256" key="2">
    <source>
        <dbReference type="SAM" id="MobiDB-lite"/>
    </source>
</evidence>
<evidence type="ECO:0000256" key="1">
    <source>
        <dbReference type="ARBA" id="ARBA00006432"/>
    </source>
</evidence>
<evidence type="ECO:0000259" key="5">
    <source>
        <dbReference type="Pfam" id="PF16177"/>
    </source>
</evidence>
<comment type="caution">
    <text evidence="6">The sequence shown here is derived from an EMBL/GenBank/DDBJ whole genome shotgun (WGS) entry which is preliminary data.</text>
</comment>
<feature type="region of interest" description="Disordered" evidence="2">
    <location>
        <begin position="437"/>
        <end position="459"/>
    </location>
</feature>
<evidence type="ECO:0000313" key="6">
    <source>
        <dbReference type="EMBL" id="MDR7152165.1"/>
    </source>
</evidence>
<dbReference type="Pfam" id="PF16177">
    <property type="entry name" value="ACAS_N"/>
    <property type="match status" value="1"/>
</dbReference>
<keyword evidence="7" id="KW-1185">Reference proteome</keyword>
<dbReference type="RefSeq" id="WP_310320632.1">
    <property type="nucleotide sequence ID" value="NZ_JAVDWU010000010.1"/>
</dbReference>
<protein>
    <submittedName>
        <fullName evidence="6">Acetoacetyl-CoA synthetase</fullName>
        <ecNumber evidence="6">6.2.1.16</ecNumber>
    </submittedName>
</protein>
<feature type="domain" description="Acetyl-coenzyme A synthetase N-terminal" evidence="5">
    <location>
        <begin position="36"/>
        <end position="91"/>
    </location>
</feature>
<accession>A0ABU1WSA6</accession>
<dbReference type="PROSITE" id="PS00455">
    <property type="entry name" value="AMP_BINDING"/>
    <property type="match status" value="1"/>
</dbReference>
<dbReference type="EC" id="6.2.1.16" evidence="6"/>
<dbReference type="GO" id="GO:0030729">
    <property type="term" value="F:acetoacetate-CoA ligase activity"/>
    <property type="evidence" value="ECO:0007669"/>
    <property type="project" value="UniProtKB-EC"/>
</dbReference>
<dbReference type="PANTHER" id="PTHR42921">
    <property type="entry name" value="ACETOACETYL-COA SYNTHETASE"/>
    <property type="match status" value="1"/>
</dbReference>
<dbReference type="NCBIfam" id="NF002937">
    <property type="entry name" value="PRK03584.1"/>
    <property type="match status" value="1"/>
</dbReference>
<name>A0ABU1WSA6_9BURK</name>
<dbReference type="Pfam" id="PF00501">
    <property type="entry name" value="AMP-binding"/>
    <property type="match status" value="1"/>
</dbReference>
<proteinExistence type="inferred from homology"/>
<gene>
    <name evidence="6" type="ORF">J2W49_004141</name>
</gene>
<evidence type="ECO:0000259" key="3">
    <source>
        <dbReference type="Pfam" id="PF00501"/>
    </source>
</evidence>
<dbReference type="InterPro" id="IPR025110">
    <property type="entry name" value="AMP-bd_C"/>
</dbReference>
<evidence type="ECO:0000313" key="7">
    <source>
        <dbReference type="Proteomes" id="UP001265700"/>
    </source>
</evidence>
<comment type="similarity">
    <text evidence="1">Belongs to the ATP-dependent AMP-binding enzyme family.</text>
</comment>
<dbReference type="Proteomes" id="UP001265700">
    <property type="component" value="Unassembled WGS sequence"/>
</dbReference>
<reference evidence="6 7" key="1">
    <citation type="submission" date="2023-07" db="EMBL/GenBank/DDBJ databases">
        <title>Sorghum-associated microbial communities from plants grown in Nebraska, USA.</title>
        <authorList>
            <person name="Schachtman D."/>
        </authorList>
    </citation>
    <scope>NUCLEOTIDE SEQUENCE [LARGE SCALE GENOMIC DNA]</scope>
    <source>
        <strain evidence="6 7">4249</strain>
    </source>
</reference>
<dbReference type="Gene3D" id="3.40.50.12780">
    <property type="entry name" value="N-terminal domain of ligase-like"/>
    <property type="match status" value="2"/>
</dbReference>
<dbReference type="InterPro" id="IPR042099">
    <property type="entry name" value="ANL_N_sf"/>
</dbReference>